<evidence type="ECO:0000313" key="1">
    <source>
        <dbReference type="EMBL" id="BDV43368.1"/>
    </source>
</evidence>
<dbReference type="Proteomes" id="UP001317705">
    <property type="component" value="Chromosome"/>
</dbReference>
<keyword evidence="2" id="KW-1185">Reference proteome</keyword>
<accession>A0ABM8ELC3</accession>
<reference evidence="1 2" key="1">
    <citation type="submission" date="2022-12" db="EMBL/GenBank/DDBJ databases">
        <title>Polyphasic characterization of Geotalea uranireducens NIT-SL11 newly isolated from a complex of sewage sludge and microbially reduced graphene oxide.</title>
        <authorList>
            <person name="Xie L."/>
            <person name="Yoshida N."/>
            <person name="Meng L."/>
        </authorList>
    </citation>
    <scope>NUCLEOTIDE SEQUENCE [LARGE SCALE GENOMIC DNA]</scope>
    <source>
        <strain evidence="1 2">NIT-SL11</strain>
    </source>
</reference>
<name>A0ABM8ELC3_9BACT</name>
<gene>
    <name evidence="1" type="ORF">GURASL_22910</name>
</gene>
<protein>
    <submittedName>
        <fullName evidence="1">Uncharacterized protein</fullName>
    </submittedName>
</protein>
<organism evidence="1 2">
    <name type="scientific">Geotalea uraniireducens</name>
    <dbReference type="NCBI Taxonomy" id="351604"/>
    <lineage>
        <taxon>Bacteria</taxon>
        <taxon>Pseudomonadati</taxon>
        <taxon>Thermodesulfobacteriota</taxon>
        <taxon>Desulfuromonadia</taxon>
        <taxon>Geobacterales</taxon>
        <taxon>Geobacteraceae</taxon>
        <taxon>Geotalea</taxon>
    </lineage>
</organism>
<evidence type="ECO:0000313" key="2">
    <source>
        <dbReference type="Proteomes" id="UP001317705"/>
    </source>
</evidence>
<sequence>MRDTLGQLDITLKCHPGAPHQRLNFNAGIPLIIKRMDINNEVVLMLHVRNDLGASFPFYKNLNSSIREFEKLNYLSNSADTEDIFAFWLFGLCILLRSKKNESIPIHRCFEGGNGLFPANEKWNDHMGEDNDIP</sequence>
<dbReference type="EMBL" id="AP027151">
    <property type="protein sequence ID" value="BDV43368.1"/>
    <property type="molecule type" value="Genomic_DNA"/>
</dbReference>
<proteinExistence type="predicted"/>